<evidence type="ECO:0000259" key="4">
    <source>
        <dbReference type="Pfam" id="PF25137"/>
    </source>
</evidence>
<dbReference type="Proteomes" id="UP000199648">
    <property type="component" value="Unassembled WGS sequence"/>
</dbReference>
<protein>
    <submittedName>
        <fullName evidence="5">Alcohol dehydrogenase</fullName>
    </submittedName>
</protein>
<dbReference type="Pfam" id="PF00465">
    <property type="entry name" value="Fe-ADH"/>
    <property type="match status" value="1"/>
</dbReference>
<keyword evidence="2" id="KW-0560">Oxidoreductase</keyword>
<dbReference type="SUPFAM" id="SSF56796">
    <property type="entry name" value="Dehydroquinate synthase-like"/>
    <property type="match status" value="1"/>
</dbReference>
<feature type="domain" description="Fe-containing alcohol dehydrogenase-like C-terminal" evidence="4">
    <location>
        <begin position="198"/>
        <end position="399"/>
    </location>
</feature>
<dbReference type="PANTHER" id="PTHR11496:SF102">
    <property type="entry name" value="ALCOHOL DEHYDROGENASE 4"/>
    <property type="match status" value="1"/>
</dbReference>
<dbReference type="InterPro" id="IPR056798">
    <property type="entry name" value="ADH_Fe_C"/>
</dbReference>
<evidence type="ECO:0000256" key="1">
    <source>
        <dbReference type="ARBA" id="ARBA00007358"/>
    </source>
</evidence>
<proteinExistence type="inferred from homology"/>
<name>A0A1G5QCD2_9GAMM</name>
<dbReference type="GO" id="GO:0046872">
    <property type="term" value="F:metal ion binding"/>
    <property type="evidence" value="ECO:0007669"/>
    <property type="project" value="InterPro"/>
</dbReference>
<dbReference type="InterPro" id="IPR001670">
    <property type="entry name" value="ADH_Fe/GldA"/>
</dbReference>
<dbReference type="Pfam" id="PF25137">
    <property type="entry name" value="ADH_Fe_C"/>
    <property type="match status" value="1"/>
</dbReference>
<evidence type="ECO:0000256" key="2">
    <source>
        <dbReference type="ARBA" id="ARBA00023002"/>
    </source>
</evidence>
<evidence type="ECO:0000313" key="5">
    <source>
        <dbReference type="EMBL" id="SCZ59464.1"/>
    </source>
</evidence>
<dbReference type="PANTHER" id="PTHR11496">
    <property type="entry name" value="ALCOHOL DEHYDROGENASE"/>
    <property type="match status" value="1"/>
</dbReference>
<feature type="domain" description="Alcohol dehydrogenase iron-type/glycerol dehydrogenase GldA" evidence="3">
    <location>
        <begin position="17"/>
        <end position="186"/>
    </location>
</feature>
<reference evidence="5 6" key="1">
    <citation type="submission" date="2016-10" db="EMBL/GenBank/DDBJ databases">
        <authorList>
            <person name="de Groot N.N."/>
        </authorList>
    </citation>
    <scope>NUCLEOTIDE SEQUENCE [LARGE SCALE GENOMIC DNA]</scope>
    <source>
        <strain evidence="5 6">HLD2</strain>
    </source>
</reference>
<dbReference type="AlphaFoldDB" id="A0A1G5QCD2"/>
<dbReference type="STRING" id="415747.SAMN03097708_01865"/>
<dbReference type="EMBL" id="FMWD01000005">
    <property type="protein sequence ID" value="SCZ59464.1"/>
    <property type="molecule type" value="Genomic_DNA"/>
</dbReference>
<evidence type="ECO:0000259" key="3">
    <source>
        <dbReference type="Pfam" id="PF00465"/>
    </source>
</evidence>
<gene>
    <name evidence="5" type="ORF">SAMN03097708_01865</name>
</gene>
<evidence type="ECO:0000313" key="6">
    <source>
        <dbReference type="Proteomes" id="UP000199648"/>
    </source>
</evidence>
<keyword evidence="6" id="KW-1185">Reference proteome</keyword>
<dbReference type="Gene3D" id="1.20.1090.10">
    <property type="entry name" value="Dehydroquinate synthase-like - alpha domain"/>
    <property type="match status" value="1"/>
</dbReference>
<organism evidence="5 6">
    <name type="scientific">Thiohalomonas denitrificans</name>
    <dbReference type="NCBI Taxonomy" id="415747"/>
    <lineage>
        <taxon>Bacteria</taxon>
        <taxon>Pseudomonadati</taxon>
        <taxon>Pseudomonadota</taxon>
        <taxon>Gammaproteobacteria</taxon>
        <taxon>Thiohalomonadales</taxon>
        <taxon>Thiohalomonadaceae</taxon>
        <taxon>Thiohalomonas</taxon>
    </lineage>
</organism>
<dbReference type="Gene3D" id="3.40.50.1970">
    <property type="match status" value="1"/>
</dbReference>
<dbReference type="InterPro" id="IPR039697">
    <property type="entry name" value="Alcohol_dehydrogenase_Fe"/>
</dbReference>
<dbReference type="CDD" id="cd08183">
    <property type="entry name" value="Fe-ADH-like"/>
    <property type="match status" value="1"/>
</dbReference>
<sequence>MANMMKIDAFTIGNLPRIVFGDGRLSELPGLISSYGDSVLLVMGGKSFRAGPHWEVLKRGLVEQGVRFECVSVEDEPSPRQIDDIVSGVGREINVVAGIGGGSVLDAAKAIAALLPRGNSVFDHLEDVGRGLPYEGTPLPLVAVPTTAGTGSEATKNAVLSQRGTDGFKKSFRDDSMVARVALIDPMLLAGCPRELMAAQGMDAFTQLIESYVSRRANPVTDALAWSGLEAVAGGFFDALQGGEGEAARSGRAAMAYGALISGITLAQVGLGSVHGLAQPFGSLFPIPHGVACGTVLAAATEVNVHALEVRDPEHRSLQKYAAVGRLLSGGEAGEVRSACRVLVKSLEEWTRRLDLPRLSEFGVGEADIPRIVAGSRNNSMKSNPVDLSDEEIAAIVRKRL</sequence>
<dbReference type="GO" id="GO:0004022">
    <property type="term" value="F:alcohol dehydrogenase (NAD+) activity"/>
    <property type="evidence" value="ECO:0007669"/>
    <property type="project" value="TreeGrafter"/>
</dbReference>
<comment type="similarity">
    <text evidence="1">Belongs to the iron-containing alcohol dehydrogenase family.</text>
</comment>
<accession>A0A1G5QCD2</accession>